<evidence type="ECO:0000256" key="5">
    <source>
        <dbReference type="ARBA" id="ARBA00023242"/>
    </source>
</evidence>
<protein>
    <recommendedName>
        <fullName evidence="9">Survival motor neuron Tudor domain-containing protein</fullName>
    </recommendedName>
</protein>
<dbReference type="GO" id="GO:0005634">
    <property type="term" value="C:nucleus"/>
    <property type="evidence" value="ECO:0007669"/>
    <property type="project" value="UniProtKB-SubCell"/>
</dbReference>
<evidence type="ECO:0000256" key="3">
    <source>
        <dbReference type="ARBA" id="ARBA00022664"/>
    </source>
</evidence>
<keyword evidence="5" id="KW-0539">Nucleus</keyword>
<organism evidence="7 8">
    <name type="scientific">Apiospora kogelbergensis</name>
    <dbReference type="NCBI Taxonomy" id="1337665"/>
    <lineage>
        <taxon>Eukaryota</taxon>
        <taxon>Fungi</taxon>
        <taxon>Dikarya</taxon>
        <taxon>Ascomycota</taxon>
        <taxon>Pezizomycotina</taxon>
        <taxon>Sordariomycetes</taxon>
        <taxon>Xylariomycetidae</taxon>
        <taxon>Amphisphaeriales</taxon>
        <taxon>Apiosporaceae</taxon>
        <taxon>Apiospora</taxon>
    </lineage>
</organism>
<keyword evidence="3" id="KW-0507">mRNA processing</keyword>
<feature type="region of interest" description="Disordered" evidence="6">
    <location>
        <begin position="52"/>
        <end position="86"/>
    </location>
</feature>
<dbReference type="GO" id="GO:0006397">
    <property type="term" value="P:mRNA processing"/>
    <property type="evidence" value="ECO:0007669"/>
    <property type="project" value="UniProtKB-KW"/>
</dbReference>
<dbReference type="CDD" id="cd22852">
    <property type="entry name" value="SMN_C"/>
    <property type="match status" value="1"/>
</dbReference>
<dbReference type="PANTHER" id="PTHR39267:SF1">
    <property type="entry name" value="SURVIVAL MOTOR NEURON PROTEIN"/>
    <property type="match status" value="1"/>
</dbReference>
<gene>
    <name evidence="7" type="ORF">PG999_002592</name>
</gene>
<proteinExistence type="inferred from homology"/>
<reference evidence="7 8" key="1">
    <citation type="submission" date="2023-01" db="EMBL/GenBank/DDBJ databases">
        <title>Analysis of 21 Apiospora genomes using comparative genomics revels a genus with tremendous synthesis potential of carbohydrate active enzymes and secondary metabolites.</title>
        <authorList>
            <person name="Sorensen T."/>
        </authorList>
    </citation>
    <scope>NUCLEOTIDE SEQUENCE [LARGE SCALE GENOMIC DNA]</scope>
    <source>
        <strain evidence="7 8">CBS 117206</strain>
    </source>
</reference>
<evidence type="ECO:0000313" key="8">
    <source>
        <dbReference type="Proteomes" id="UP001392437"/>
    </source>
</evidence>
<accession>A0AAW0R8N8</accession>
<dbReference type="Pfam" id="PF20635">
    <property type="entry name" value="SMN_YG-box"/>
    <property type="match status" value="1"/>
</dbReference>
<feature type="compositionally biased region" description="Basic and acidic residues" evidence="6">
    <location>
        <begin position="52"/>
        <end position="63"/>
    </location>
</feature>
<comment type="similarity">
    <text evidence="2">Belongs to the SMN family.</text>
</comment>
<dbReference type="Proteomes" id="UP001392437">
    <property type="component" value="Unassembled WGS sequence"/>
</dbReference>
<evidence type="ECO:0000256" key="1">
    <source>
        <dbReference type="ARBA" id="ARBA00004123"/>
    </source>
</evidence>
<feature type="compositionally biased region" description="Low complexity" evidence="6">
    <location>
        <begin position="121"/>
        <end position="136"/>
    </location>
</feature>
<dbReference type="PANTHER" id="PTHR39267">
    <property type="entry name" value="SURVIVAL MOTOR NEURON-LIKE PROTEIN 1"/>
    <property type="match status" value="1"/>
</dbReference>
<comment type="subcellular location">
    <subcellularLocation>
        <location evidence="1">Nucleus</location>
    </subcellularLocation>
</comment>
<dbReference type="InterPro" id="IPR040424">
    <property type="entry name" value="Smn1"/>
</dbReference>
<dbReference type="CDD" id="cd22851">
    <property type="entry name" value="SMN_N"/>
    <property type="match status" value="1"/>
</dbReference>
<evidence type="ECO:0000256" key="6">
    <source>
        <dbReference type="SAM" id="MobiDB-lite"/>
    </source>
</evidence>
<name>A0AAW0R8N8_9PEZI</name>
<keyword evidence="4" id="KW-0508">mRNA splicing</keyword>
<dbReference type="EMBL" id="JAQQWP010000002">
    <property type="protein sequence ID" value="KAK8130212.1"/>
    <property type="molecule type" value="Genomic_DNA"/>
</dbReference>
<evidence type="ECO:0000313" key="7">
    <source>
        <dbReference type="EMBL" id="KAK8130212.1"/>
    </source>
</evidence>
<keyword evidence="8" id="KW-1185">Reference proteome</keyword>
<dbReference type="GO" id="GO:0008380">
    <property type="term" value="P:RNA splicing"/>
    <property type="evidence" value="ECO:0007669"/>
    <property type="project" value="UniProtKB-KW"/>
</dbReference>
<comment type="caution">
    <text evidence="7">The sequence shown here is derived from an EMBL/GenBank/DDBJ whole genome shotgun (WGS) entry which is preliminary data.</text>
</comment>
<feature type="region of interest" description="Disordered" evidence="6">
    <location>
        <begin position="118"/>
        <end position="159"/>
    </location>
</feature>
<sequence length="193" mass="21228">MASNQQNLTHDEVWDDSALVDSWNDALDEYKKYHSIYRHGGNVDELLKDDAKATVASDDKPEVNDSGLQQSTSAVEPMQVQDDKNTRVSCDRFSGMEAPAKINKAWHDNVSDILEKNVDEAAPTAPTAQPSATSTSRPEGIPAPFLGSGPQGLHSANSAPVQDEGLKKLMMSWYYAGYYTGLYEGQKQQPQHQ</sequence>
<dbReference type="AlphaFoldDB" id="A0AAW0R8N8"/>
<evidence type="ECO:0000256" key="4">
    <source>
        <dbReference type="ARBA" id="ARBA00023187"/>
    </source>
</evidence>
<dbReference type="InterPro" id="IPR047313">
    <property type="entry name" value="SMN_C"/>
</dbReference>
<evidence type="ECO:0008006" key="9">
    <source>
        <dbReference type="Google" id="ProtNLM"/>
    </source>
</evidence>
<evidence type="ECO:0000256" key="2">
    <source>
        <dbReference type="ARBA" id="ARBA00005371"/>
    </source>
</evidence>